<feature type="region of interest" description="Disordered" evidence="1">
    <location>
        <begin position="1"/>
        <end position="31"/>
    </location>
</feature>
<evidence type="ECO:0000256" key="1">
    <source>
        <dbReference type="SAM" id="MobiDB-lite"/>
    </source>
</evidence>
<organism evidence="2 3">
    <name type="scientific">Discostella pseudostelligera</name>
    <dbReference type="NCBI Taxonomy" id="259834"/>
    <lineage>
        <taxon>Eukaryota</taxon>
        <taxon>Sar</taxon>
        <taxon>Stramenopiles</taxon>
        <taxon>Ochrophyta</taxon>
        <taxon>Bacillariophyta</taxon>
        <taxon>Coscinodiscophyceae</taxon>
        <taxon>Thalassiosirophycidae</taxon>
        <taxon>Stephanodiscales</taxon>
        <taxon>Stephanodiscaceae</taxon>
        <taxon>Discostella</taxon>
    </lineage>
</organism>
<keyword evidence="3" id="KW-1185">Reference proteome</keyword>
<dbReference type="Proteomes" id="UP001530293">
    <property type="component" value="Unassembled WGS sequence"/>
</dbReference>
<evidence type="ECO:0000313" key="3">
    <source>
        <dbReference type="Proteomes" id="UP001530293"/>
    </source>
</evidence>
<evidence type="ECO:0000313" key="2">
    <source>
        <dbReference type="EMBL" id="KAL3756370.1"/>
    </source>
</evidence>
<accession>A0ABD3LX95</accession>
<comment type="caution">
    <text evidence="2">The sequence shown here is derived from an EMBL/GenBank/DDBJ whole genome shotgun (WGS) entry which is preliminary data.</text>
</comment>
<name>A0ABD3LX95_9STRA</name>
<gene>
    <name evidence="2" type="ORF">ACHAWU_009112</name>
</gene>
<protein>
    <submittedName>
        <fullName evidence="2">Uncharacterized protein</fullName>
    </submittedName>
</protein>
<proteinExistence type="predicted"/>
<sequence>MTKDEWNSGGGLIEQSATREIGMGSERGDDERSHTLLGIYYRREGGQRIKTQGVHVNLYDIPMADGMRTEYA</sequence>
<reference evidence="2 3" key="1">
    <citation type="submission" date="2024-10" db="EMBL/GenBank/DDBJ databases">
        <title>Updated reference genomes for cyclostephanoid diatoms.</title>
        <authorList>
            <person name="Roberts W.R."/>
            <person name="Alverson A.J."/>
        </authorList>
    </citation>
    <scope>NUCLEOTIDE SEQUENCE [LARGE SCALE GENOMIC DNA]</scope>
    <source>
        <strain evidence="2 3">AJA232-27</strain>
    </source>
</reference>
<dbReference type="EMBL" id="JALLBG020000308">
    <property type="protein sequence ID" value="KAL3756370.1"/>
    <property type="molecule type" value="Genomic_DNA"/>
</dbReference>
<dbReference type="AlphaFoldDB" id="A0ABD3LX95"/>